<reference evidence="3 4" key="1">
    <citation type="submission" date="2020-02" db="EMBL/GenBank/DDBJ databases">
        <title>Whole-genome analyses of novel actinobacteria.</title>
        <authorList>
            <person name="Sahin N."/>
            <person name="Tatar D."/>
        </authorList>
    </citation>
    <scope>NUCLEOTIDE SEQUENCE [LARGE SCALE GENOMIC DNA]</scope>
    <source>
        <strain evidence="3 4">SB3404</strain>
    </source>
</reference>
<proteinExistence type="predicted"/>
<evidence type="ECO:0000313" key="3">
    <source>
        <dbReference type="EMBL" id="NGO70771.1"/>
    </source>
</evidence>
<evidence type="ECO:0000259" key="2">
    <source>
        <dbReference type="SMART" id="SM00382"/>
    </source>
</evidence>
<evidence type="ECO:0000313" key="4">
    <source>
        <dbReference type="Proteomes" id="UP000477722"/>
    </source>
</evidence>
<dbReference type="AlphaFoldDB" id="A0A6G4X281"/>
<keyword evidence="4" id="KW-1185">Reference proteome</keyword>
<name>A0A6G4X281_9ACTN</name>
<evidence type="ECO:0000256" key="1">
    <source>
        <dbReference type="SAM" id="MobiDB-lite"/>
    </source>
</evidence>
<feature type="region of interest" description="Disordered" evidence="1">
    <location>
        <begin position="664"/>
        <end position="685"/>
    </location>
</feature>
<dbReference type="Gene3D" id="3.40.50.300">
    <property type="entry name" value="P-loop containing nucleotide triphosphate hydrolases"/>
    <property type="match status" value="1"/>
</dbReference>
<dbReference type="InterPro" id="IPR003593">
    <property type="entry name" value="AAA+_ATPase"/>
</dbReference>
<dbReference type="RefSeq" id="WP_165300426.1">
    <property type="nucleotide sequence ID" value="NZ_JAAKZZ010000230.1"/>
</dbReference>
<dbReference type="InterPro" id="IPR027417">
    <property type="entry name" value="P-loop_NTPase"/>
</dbReference>
<dbReference type="SMART" id="SM00382">
    <property type="entry name" value="AAA"/>
    <property type="match status" value="1"/>
</dbReference>
<sequence length="685" mass="76367">MLLQLSAAELGRLIVDRAGAEYLPLTEQLIHEHFRREGAEARQGDIASWNNSIPVVVKALLDCGLDTVEVQVEVDLPHTNSAVDLVLCGRHPGTGTDSYLAVELKQVRHATVDPLCPIAVDLGFGDGKNKLHPVRQVQSYCEYMLRYLPHLRENERQLMGVVLLHNARDPDVEELFGLPETDHGFLYTLDDLDRFRRVLTSMFAAASGKRAASALEQARQDPLPKVTDVARQRSVVGGGLVLLDEQHVAVDRITRHLEKTAHFTGYDVGLFYDADAAHSSASAPGAKRVYILRGGPGSGKSAVALEVQRALGLKGREAVLASGSHAYTETLREIMVSTARRGQIAEKRRTAVRLYRYFNSFSETPQDSIEVLICDEAHRMRRSSTHRWTPKEVRDDDRPQATEVIRAARVPIFLLDDHQSIRPDEVGTATYLKELAERMGCKVEVTDLEGTFRAGGSKRFQRWVQQLLGLDATDPVAWRPDGRMTLTVADSPQQMEQFIRERHLAGFTARITAGFCWPWSNPDGERLIDDVQIGDWRRPWNVKPQHSVPGAPKSDFWSTDRRGVDQIGCVYTAQSFEYDWNGVIIGPDLLFRNGKFTVDRTASRDPSFRSTIDDAVVTRCILNAYHVLLTRGAVGTVVYAVDPATHNELRRLVTGALGLQNYDGTQPKLTAEGSPLPPAHRTRRG</sequence>
<dbReference type="InterPro" id="IPR018647">
    <property type="entry name" value="SLFN_3-like_DNA/RNA_helicase"/>
</dbReference>
<dbReference type="EMBL" id="JAAKZZ010000230">
    <property type="protein sequence ID" value="NGO70771.1"/>
    <property type="molecule type" value="Genomic_DNA"/>
</dbReference>
<accession>A0A6G4X281</accession>
<feature type="domain" description="AAA+ ATPase" evidence="2">
    <location>
        <begin position="286"/>
        <end position="450"/>
    </location>
</feature>
<dbReference type="SUPFAM" id="SSF52540">
    <property type="entry name" value="P-loop containing nucleoside triphosphate hydrolases"/>
    <property type="match status" value="1"/>
</dbReference>
<gene>
    <name evidence="3" type="ORF">G5C65_20925</name>
</gene>
<dbReference type="Pfam" id="PF09848">
    <property type="entry name" value="SLFN-g3_helicase"/>
    <property type="match status" value="1"/>
</dbReference>
<protein>
    <submittedName>
        <fullName evidence="3">DUF2075 domain-containing protein</fullName>
    </submittedName>
</protein>
<comment type="caution">
    <text evidence="3">The sequence shown here is derived from an EMBL/GenBank/DDBJ whole genome shotgun (WGS) entry which is preliminary data.</text>
</comment>
<organism evidence="3 4">
    <name type="scientific">Streptomyces boncukensis</name>
    <dbReference type="NCBI Taxonomy" id="2711219"/>
    <lineage>
        <taxon>Bacteria</taxon>
        <taxon>Bacillati</taxon>
        <taxon>Actinomycetota</taxon>
        <taxon>Actinomycetes</taxon>
        <taxon>Kitasatosporales</taxon>
        <taxon>Streptomycetaceae</taxon>
        <taxon>Streptomyces</taxon>
    </lineage>
</organism>
<dbReference type="Proteomes" id="UP000477722">
    <property type="component" value="Unassembled WGS sequence"/>
</dbReference>